<dbReference type="RefSeq" id="XP_062790760.1">
    <property type="nucleotide sequence ID" value="XM_062934709.1"/>
</dbReference>
<evidence type="ECO:0000256" key="1">
    <source>
        <dbReference type="SAM" id="MobiDB-lite"/>
    </source>
</evidence>
<feature type="region of interest" description="Disordered" evidence="1">
    <location>
        <begin position="47"/>
        <end position="92"/>
    </location>
</feature>
<feature type="signal peptide" evidence="2">
    <location>
        <begin position="1"/>
        <end position="18"/>
    </location>
</feature>
<organism evidence="3 4">
    <name type="scientific">Kwoniella shivajii</name>
    <dbReference type="NCBI Taxonomy" id="564305"/>
    <lineage>
        <taxon>Eukaryota</taxon>
        <taxon>Fungi</taxon>
        <taxon>Dikarya</taxon>
        <taxon>Basidiomycota</taxon>
        <taxon>Agaricomycotina</taxon>
        <taxon>Tremellomycetes</taxon>
        <taxon>Tremellales</taxon>
        <taxon>Cryptococcaceae</taxon>
        <taxon>Kwoniella</taxon>
    </lineage>
</organism>
<keyword evidence="4" id="KW-1185">Reference proteome</keyword>
<protein>
    <submittedName>
        <fullName evidence="3">Uncharacterized protein</fullName>
    </submittedName>
</protein>
<evidence type="ECO:0000256" key="2">
    <source>
        <dbReference type="SAM" id="SignalP"/>
    </source>
</evidence>
<proteinExistence type="predicted"/>
<sequence length="238" mass="23482">MFIQPLLVLVTITVGSVAIPQGWKGHSFGGNPASTSVTTAVLPQLTSSAGASATQPASASPPAPSTTPGTSSAQSSAASPPPATSVAAGAGGGGETHQITVINNCGGGTPMLAYSGNRAGQAIQGVTTISGPITSGISWMSGLASANCGFDGTNCGFMEFTIGNGGQNSADYSLLTTGLGDHYFKYAMDFRFTGECALGPGKCTSGSNCPNAYSGTDTFSGDPTTCPGQNVGITLTFC</sequence>
<feature type="compositionally biased region" description="Low complexity" evidence="1">
    <location>
        <begin position="47"/>
        <end position="58"/>
    </location>
</feature>
<dbReference type="GeneID" id="87955102"/>
<evidence type="ECO:0000313" key="4">
    <source>
        <dbReference type="Proteomes" id="UP001329825"/>
    </source>
</evidence>
<keyword evidence="2" id="KW-0732">Signal</keyword>
<dbReference type="Proteomes" id="UP001329825">
    <property type="component" value="Chromosome 3"/>
</dbReference>
<name>A0ABZ1CXX6_9TREE</name>
<dbReference type="SUPFAM" id="SSF49870">
    <property type="entry name" value="Osmotin, thaumatin-like protein"/>
    <property type="match status" value="1"/>
</dbReference>
<dbReference type="EMBL" id="CP141883">
    <property type="protein sequence ID" value="WRT66020.1"/>
    <property type="molecule type" value="Genomic_DNA"/>
</dbReference>
<accession>A0ABZ1CXX6</accession>
<evidence type="ECO:0000313" key="3">
    <source>
        <dbReference type="EMBL" id="WRT66020.1"/>
    </source>
</evidence>
<gene>
    <name evidence="3" type="ORF">IL334_002971</name>
</gene>
<dbReference type="InterPro" id="IPR037176">
    <property type="entry name" value="Osmotin/thaumatin-like_sf"/>
</dbReference>
<feature type="chain" id="PRO_5046960259" evidence="2">
    <location>
        <begin position="19"/>
        <end position="238"/>
    </location>
</feature>
<feature type="compositionally biased region" description="Low complexity" evidence="1">
    <location>
        <begin position="66"/>
        <end position="88"/>
    </location>
</feature>
<reference evidence="3 4" key="1">
    <citation type="submission" date="2024-01" db="EMBL/GenBank/DDBJ databases">
        <title>Comparative genomics of Cryptococcus and Kwoniella reveals pathogenesis evolution and contrasting modes of karyotype evolution via chromosome fusion or intercentromeric recombination.</title>
        <authorList>
            <person name="Coelho M.A."/>
            <person name="David-Palma M."/>
            <person name="Shea T."/>
            <person name="Bowers K."/>
            <person name="McGinley-Smith S."/>
            <person name="Mohammad A.W."/>
            <person name="Gnirke A."/>
            <person name="Yurkov A.M."/>
            <person name="Nowrousian M."/>
            <person name="Sun S."/>
            <person name="Cuomo C.A."/>
            <person name="Heitman J."/>
        </authorList>
    </citation>
    <scope>NUCLEOTIDE SEQUENCE [LARGE SCALE GENOMIC DNA]</scope>
    <source>
        <strain evidence="3">CBS 11374</strain>
    </source>
</reference>